<comment type="caution">
    <text evidence="2">The sequence shown here is derived from an EMBL/GenBank/DDBJ whole genome shotgun (WGS) entry which is preliminary data.</text>
</comment>
<organism evidence="2 3">
    <name type="scientific">Gigaspora margarita</name>
    <dbReference type="NCBI Taxonomy" id="4874"/>
    <lineage>
        <taxon>Eukaryota</taxon>
        <taxon>Fungi</taxon>
        <taxon>Fungi incertae sedis</taxon>
        <taxon>Mucoromycota</taxon>
        <taxon>Glomeromycotina</taxon>
        <taxon>Glomeromycetes</taxon>
        <taxon>Diversisporales</taxon>
        <taxon>Gigasporaceae</taxon>
        <taxon>Gigaspora</taxon>
    </lineage>
</organism>
<feature type="compositionally biased region" description="Polar residues" evidence="1">
    <location>
        <begin position="1"/>
        <end position="21"/>
    </location>
</feature>
<evidence type="ECO:0000313" key="2">
    <source>
        <dbReference type="EMBL" id="CAG8845066.1"/>
    </source>
</evidence>
<protein>
    <submittedName>
        <fullName evidence="2">28108_t:CDS:1</fullName>
    </submittedName>
</protein>
<reference evidence="2 3" key="1">
    <citation type="submission" date="2021-06" db="EMBL/GenBank/DDBJ databases">
        <authorList>
            <person name="Kallberg Y."/>
            <person name="Tangrot J."/>
            <person name="Rosling A."/>
        </authorList>
    </citation>
    <scope>NUCLEOTIDE SEQUENCE [LARGE SCALE GENOMIC DNA]</scope>
    <source>
        <strain evidence="2 3">120-4 pot B 10/14</strain>
    </source>
</reference>
<feature type="region of interest" description="Disordered" evidence="1">
    <location>
        <begin position="1"/>
        <end position="24"/>
    </location>
</feature>
<sequence>MMVEVNSNIGPAHQNLLQSNDPKGLQENDNKIALLIESMKTLSISINGRDTEVVCDSGSDSPNIPNEIVKKLGLEINKSLPDIADKAVSDIVKQNL</sequence>
<evidence type="ECO:0000313" key="3">
    <source>
        <dbReference type="Proteomes" id="UP000789901"/>
    </source>
</evidence>
<gene>
    <name evidence="2" type="ORF">GMARGA_LOCUS37439</name>
</gene>
<dbReference type="InterPro" id="IPR021109">
    <property type="entry name" value="Peptidase_aspartic_dom_sf"/>
</dbReference>
<accession>A0ABN7X0F8</accession>
<dbReference type="EMBL" id="CAJVQB010078091">
    <property type="protein sequence ID" value="CAG8845066.1"/>
    <property type="molecule type" value="Genomic_DNA"/>
</dbReference>
<proteinExistence type="predicted"/>
<evidence type="ECO:0000256" key="1">
    <source>
        <dbReference type="SAM" id="MobiDB-lite"/>
    </source>
</evidence>
<dbReference type="Gene3D" id="2.40.70.10">
    <property type="entry name" value="Acid Proteases"/>
    <property type="match status" value="1"/>
</dbReference>
<dbReference type="Proteomes" id="UP000789901">
    <property type="component" value="Unassembled WGS sequence"/>
</dbReference>
<name>A0ABN7X0F8_GIGMA</name>
<keyword evidence="3" id="KW-1185">Reference proteome</keyword>